<name>A0A804PAL2_MAIZE</name>
<keyword evidence="2" id="KW-1185">Reference proteome</keyword>
<protein>
    <submittedName>
        <fullName evidence="1">Uncharacterized protein</fullName>
    </submittedName>
</protein>
<sequence>MPHIGQTTVEVDLLKYDGMNLTKEQRVEKIESQKLEKYEAKHDKRHDLKVDQSVQEEYINAYYEALRKKLEEKEAKSRMHHEGKIFVPDAQRECQVGNKYKQDDDE</sequence>
<reference evidence="2" key="1">
    <citation type="journal article" date="2009" name="Science">
        <title>The B73 maize genome: complexity, diversity, and dynamics.</title>
        <authorList>
            <person name="Schnable P.S."/>
            <person name="Ware D."/>
            <person name="Fulton R.S."/>
            <person name="Stein J.C."/>
            <person name="Wei F."/>
            <person name="Pasternak S."/>
            <person name="Liang C."/>
            <person name="Zhang J."/>
            <person name="Fulton L."/>
            <person name="Graves T.A."/>
            <person name="Minx P."/>
            <person name="Reily A.D."/>
            <person name="Courtney L."/>
            <person name="Kruchowski S.S."/>
            <person name="Tomlinson C."/>
            <person name="Strong C."/>
            <person name="Delehaunty K."/>
            <person name="Fronick C."/>
            <person name="Courtney B."/>
            <person name="Rock S.M."/>
            <person name="Belter E."/>
            <person name="Du F."/>
            <person name="Kim K."/>
            <person name="Abbott R.M."/>
            <person name="Cotton M."/>
            <person name="Levy A."/>
            <person name="Marchetto P."/>
            <person name="Ochoa K."/>
            <person name="Jackson S.M."/>
            <person name="Gillam B."/>
            <person name="Chen W."/>
            <person name="Yan L."/>
            <person name="Higginbotham J."/>
            <person name="Cardenas M."/>
            <person name="Waligorski J."/>
            <person name="Applebaum E."/>
            <person name="Phelps L."/>
            <person name="Falcone J."/>
            <person name="Kanchi K."/>
            <person name="Thane T."/>
            <person name="Scimone A."/>
            <person name="Thane N."/>
            <person name="Henke J."/>
            <person name="Wang T."/>
            <person name="Ruppert J."/>
            <person name="Shah N."/>
            <person name="Rotter K."/>
            <person name="Hodges J."/>
            <person name="Ingenthron E."/>
            <person name="Cordes M."/>
            <person name="Kohlberg S."/>
            <person name="Sgro J."/>
            <person name="Delgado B."/>
            <person name="Mead K."/>
            <person name="Chinwalla A."/>
            <person name="Leonard S."/>
            <person name="Crouse K."/>
            <person name="Collura K."/>
            <person name="Kudrna D."/>
            <person name="Currie J."/>
            <person name="He R."/>
            <person name="Angelova A."/>
            <person name="Rajasekar S."/>
            <person name="Mueller T."/>
            <person name="Lomeli R."/>
            <person name="Scara G."/>
            <person name="Ko A."/>
            <person name="Delaney K."/>
            <person name="Wissotski M."/>
            <person name="Lopez G."/>
            <person name="Campos D."/>
            <person name="Braidotti M."/>
            <person name="Ashley E."/>
            <person name="Golser W."/>
            <person name="Kim H."/>
            <person name="Lee S."/>
            <person name="Lin J."/>
            <person name="Dujmic Z."/>
            <person name="Kim W."/>
            <person name="Talag J."/>
            <person name="Zuccolo A."/>
            <person name="Fan C."/>
            <person name="Sebastian A."/>
            <person name="Kramer M."/>
            <person name="Spiegel L."/>
            <person name="Nascimento L."/>
            <person name="Zutavern T."/>
            <person name="Miller B."/>
            <person name="Ambroise C."/>
            <person name="Muller S."/>
            <person name="Spooner W."/>
            <person name="Narechania A."/>
            <person name="Ren L."/>
            <person name="Wei S."/>
            <person name="Kumari S."/>
            <person name="Faga B."/>
            <person name="Levy M.J."/>
            <person name="McMahan L."/>
            <person name="Van Buren P."/>
            <person name="Vaughn M.W."/>
            <person name="Ying K."/>
            <person name="Yeh C.-T."/>
            <person name="Emrich S.J."/>
            <person name="Jia Y."/>
            <person name="Kalyanaraman A."/>
            <person name="Hsia A.-P."/>
            <person name="Barbazuk W.B."/>
            <person name="Baucom R.S."/>
            <person name="Brutnell T.P."/>
            <person name="Carpita N.C."/>
            <person name="Chaparro C."/>
            <person name="Chia J.-M."/>
            <person name="Deragon J.-M."/>
            <person name="Estill J.C."/>
            <person name="Fu Y."/>
            <person name="Jeddeloh J.A."/>
            <person name="Han Y."/>
            <person name="Lee H."/>
            <person name="Li P."/>
            <person name="Lisch D.R."/>
            <person name="Liu S."/>
            <person name="Liu Z."/>
            <person name="Nagel D.H."/>
            <person name="McCann M.C."/>
            <person name="SanMiguel P."/>
            <person name="Myers A.M."/>
            <person name="Nettleton D."/>
            <person name="Nguyen J."/>
            <person name="Penning B.W."/>
            <person name="Ponnala L."/>
            <person name="Schneider K.L."/>
            <person name="Schwartz D.C."/>
            <person name="Sharma A."/>
            <person name="Soderlund C."/>
            <person name="Springer N.M."/>
            <person name="Sun Q."/>
            <person name="Wang H."/>
            <person name="Waterman M."/>
            <person name="Westerman R."/>
            <person name="Wolfgruber T.K."/>
            <person name="Yang L."/>
            <person name="Yu Y."/>
            <person name="Zhang L."/>
            <person name="Zhou S."/>
            <person name="Zhu Q."/>
            <person name="Bennetzen J.L."/>
            <person name="Dawe R.K."/>
            <person name="Jiang J."/>
            <person name="Jiang N."/>
            <person name="Presting G.G."/>
            <person name="Wessler S.R."/>
            <person name="Aluru S."/>
            <person name="Martienssen R.A."/>
            <person name="Clifton S.W."/>
            <person name="McCombie W.R."/>
            <person name="Wing R.A."/>
            <person name="Wilson R.K."/>
        </authorList>
    </citation>
    <scope>NUCLEOTIDE SEQUENCE [LARGE SCALE GENOMIC DNA]</scope>
    <source>
        <strain evidence="2">cv. B73</strain>
    </source>
</reference>
<reference evidence="1" key="3">
    <citation type="submission" date="2021-05" db="UniProtKB">
        <authorList>
            <consortium name="EnsemblPlants"/>
        </authorList>
    </citation>
    <scope>IDENTIFICATION</scope>
    <source>
        <strain evidence="1">cv. B73</strain>
    </source>
</reference>
<accession>A0A804PAL2</accession>
<evidence type="ECO:0000313" key="1">
    <source>
        <dbReference type="EnsemblPlants" id="Zm00001eb221220_P001"/>
    </source>
</evidence>
<dbReference type="InParanoid" id="A0A804PAL2"/>
<organism evidence="1 2">
    <name type="scientific">Zea mays</name>
    <name type="common">Maize</name>
    <dbReference type="NCBI Taxonomy" id="4577"/>
    <lineage>
        <taxon>Eukaryota</taxon>
        <taxon>Viridiplantae</taxon>
        <taxon>Streptophyta</taxon>
        <taxon>Embryophyta</taxon>
        <taxon>Tracheophyta</taxon>
        <taxon>Spermatophyta</taxon>
        <taxon>Magnoliopsida</taxon>
        <taxon>Liliopsida</taxon>
        <taxon>Poales</taxon>
        <taxon>Poaceae</taxon>
        <taxon>PACMAD clade</taxon>
        <taxon>Panicoideae</taxon>
        <taxon>Andropogonodae</taxon>
        <taxon>Andropogoneae</taxon>
        <taxon>Tripsacinae</taxon>
        <taxon>Zea</taxon>
    </lineage>
</organism>
<dbReference type="Gramene" id="Zm00001eb221220_T001">
    <property type="protein sequence ID" value="Zm00001eb221220_P001"/>
    <property type="gene ID" value="Zm00001eb221220"/>
</dbReference>
<reference evidence="1" key="2">
    <citation type="submission" date="2019-07" db="EMBL/GenBank/DDBJ databases">
        <authorList>
            <person name="Seetharam A."/>
            <person name="Woodhouse M."/>
            <person name="Cannon E."/>
        </authorList>
    </citation>
    <scope>NUCLEOTIDE SEQUENCE [LARGE SCALE GENOMIC DNA]</scope>
    <source>
        <strain evidence="1">cv. B73</strain>
    </source>
</reference>
<proteinExistence type="predicted"/>
<dbReference type="AlphaFoldDB" id="A0A804PAL2"/>
<evidence type="ECO:0000313" key="2">
    <source>
        <dbReference type="Proteomes" id="UP000007305"/>
    </source>
</evidence>
<dbReference type="EnsemblPlants" id="Zm00001eb221220_T001">
    <property type="protein sequence ID" value="Zm00001eb221220_P001"/>
    <property type="gene ID" value="Zm00001eb221220"/>
</dbReference>
<dbReference type="Proteomes" id="UP000007305">
    <property type="component" value="Chromosome 5"/>
</dbReference>